<dbReference type="Pfam" id="PF04545">
    <property type="entry name" value="Sigma70_r4"/>
    <property type="match status" value="1"/>
</dbReference>
<comment type="similarity">
    <text evidence="1 6">Belongs to the sigma-70 factor family. ECF subfamily.</text>
</comment>
<dbReference type="SUPFAM" id="SSF88946">
    <property type="entry name" value="Sigma2 domain of RNA polymerase sigma factors"/>
    <property type="match status" value="1"/>
</dbReference>
<dbReference type="NCBIfam" id="TIGR02937">
    <property type="entry name" value="sigma70-ECF"/>
    <property type="match status" value="1"/>
</dbReference>
<dbReference type="GO" id="GO:0003677">
    <property type="term" value="F:DNA binding"/>
    <property type="evidence" value="ECO:0007669"/>
    <property type="project" value="UniProtKB-KW"/>
</dbReference>
<evidence type="ECO:0000259" key="8">
    <source>
        <dbReference type="Pfam" id="PF04545"/>
    </source>
</evidence>
<evidence type="ECO:0000256" key="1">
    <source>
        <dbReference type="ARBA" id="ARBA00010641"/>
    </source>
</evidence>
<dbReference type="RefSeq" id="WP_245896969.1">
    <property type="nucleotide sequence ID" value="NZ_QBKT01000014.1"/>
</dbReference>
<keyword evidence="10" id="KW-1185">Reference proteome</keyword>
<keyword evidence="5 6" id="KW-0804">Transcription</keyword>
<evidence type="ECO:0000256" key="6">
    <source>
        <dbReference type="RuleBase" id="RU000716"/>
    </source>
</evidence>
<keyword evidence="2 6" id="KW-0805">Transcription regulation</keyword>
<accession>A0A2T6BQX7</accession>
<proteinExistence type="inferred from homology"/>
<feature type="domain" description="RNA polymerase sigma-70 region 2" evidence="7">
    <location>
        <begin position="29"/>
        <end position="96"/>
    </location>
</feature>
<dbReference type="AlphaFoldDB" id="A0A2T6BQX7"/>
<evidence type="ECO:0000313" key="9">
    <source>
        <dbReference type="EMBL" id="PTX58377.1"/>
    </source>
</evidence>
<dbReference type="SUPFAM" id="SSF88659">
    <property type="entry name" value="Sigma3 and sigma4 domains of RNA polymerase sigma factors"/>
    <property type="match status" value="1"/>
</dbReference>
<dbReference type="InterPro" id="IPR039425">
    <property type="entry name" value="RNA_pol_sigma-70-like"/>
</dbReference>
<evidence type="ECO:0000256" key="3">
    <source>
        <dbReference type="ARBA" id="ARBA00023082"/>
    </source>
</evidence>
<gene>
    <name evidence="9" type="ORF">C8N46_11422</name>
</gene>
<dbReference type="GO" id="GO:0016987">
    <property type="term" value="F:sigma factor activity"/>
    <property type="evidence" value="ECO:0007669"/>
    <property type="project" value="UniProtKB-KW"/>
</dbReference>
<dbReference type="InterPro" id="IPR000838">
    <property type="entry name" value="RNA_pol_sigma70_ECF_CS"/>
</dbReference>
<dbReference type="EMBL" id="QBKT01000014">
    <property type="protein sequence ID" value="PTX58377.1"/>
    <property type="molecule type" value="Genomic_DNA"/>
</dbReference>
<evidence type="ECO:0000256" key="5">
    <source>
        <dbReference type="ARBA" id="ARBA00023163"/>
    </source>
</evidence>
<keyword evidence="3 6" id="KW-0731">Sigma factor</keyword>
<comment type="caution">
    <text evidence="9">The sequence shown here is derived from an EMBL/GenBank/DDBJ whole genome shotgun (WGS) entry which is preliminary data.</text>
</comment>
<sequence>MRRFISKVKDDSILIERFQNRDETALSKLYDMYSGAIYGVIIRMSRNEEAAQEILQETFIKAWNKSHLYDATKGKFYTWLYRIARNTTLNFLRKKDNLIQMEDLSVYKDEGEEAHDDLHTELKGALAKLDAHHQKALKLIYFNGLTHREAHEEMGVPLGTFKSYVRQAIKKLREVYDQESLMLICILELLA</sequence>
<dbReference type="PANTHER" id="PTHR43133">
    <property type="entry name" value="RNA POLYMERASE ECF-TYPE SIGMA FACTO"/>
    <property type="match status" value="1"/>
</dbReference>
<dbReference type="PROSITE" id="PS01063">
    <property type="entry name" value="SIGMA70_ECF"/>
    <property type="match status" value="1"/>
</dbReference>
<reference evidence="9 10" key="1">
    <citation type="submission" date="2018-04" db="EMBL/GenBank/DDBJ databases">
        <title>Genomic Encyclopedia of Archaeal and Bacterial Type Strains, Phase II (KMG-II): from individual species to whole genera.</title>
        <authorList>
            <person name="Goeker M."/>
        </authorList>
    </citation>
    <scope>NUCLEOTIDE SEQUENCE [LARGE SCALE GENOMIC DNA]</scope>
    <source>
        <strain evidence="9 10">DSM 25731</strain>
    </source>
</reference>
<name>A0A2T6BQX7_9FLAO</name>
<dbReference type="InterPro" id="IPR007627">
    <property type="entry name" value="RNA_pol_sigma70_r2"/>
</dbReference>
<dbReference type="Gene3D" id="1.10.10.10">
    <property type="entry name" value="Winged helix-like DNA-binding domain superfamily/Winged helix DNA-binding domain"/>
    <property type="match status" value="1"/>
</dbReference>
<keyword evidence="4 6" id="KW-0238">DNA-binding</keyword>
<evidence type="ECO:0000313" key="10">
    <source>
        <dbReference type="Proteomes" id="UP000244090"/>
    </source>
</evidence>
<feature type="domain" description="RNA polymerase sigma-70 region 4" evidence="8">
    <location>
        <begin position="125"/>
        <end position="174"/>
    </location>
</feature>
<organism evidence="9 10">
    <name type="scientific">Kordia periserrulae</name>
    <dbReference type="NCBI Taxonomy" id="701523"/>
    <lineage>
        <taxon>Bacteria</taxon>
        <taxon>Pseudomonadati</taxon>
        <taxon>Bacteroidota</taxon>
        <taxon>Flavobacteriia</taxon>
        <taxon>Flavobacteriales</taxon>
        <taxon>Flavobacteriaceae</taxon>
        <taxon>Kordia</taxon>
    </lineage>
</organism>
<dbReference type="Pfam" id="PF04542">
    <property type="entry name" value="Sigma70_r2"/>
    <property type="match status" value="1"/>
</dbReference>
<dbReference type="Gene3D" id="1.10.1740.10">
    <property type="match status" value="1"/>
</dbReference>
<dbReference type="InterPro" id="IPR007630">
    <property type="entry name" value="RNA_pol_sigma70_r4"/>
</dbReference>
<evidence type="ECO:0000256" key="2">
    <source>
        <dbReference type="ARBA" id="ARBA00023015"/>
    </source>
</evidence>
<evidence type="ECO:0000259" key="7">
    <source>
        <dbReference type="Pfam" id="PF04542"/>
    </source>
</evidence>
<dbReference type="InterPro" id="IPR013324">
    <property type="entry name" value="RNA_pol_sigma_r3/r4-like"/>
</dbReference>
<dbReference type="InterPro" id="IPR014284">
    <property type="entry name" value="RNA_pol_sigma-70_dom"/>
</dbReference>
<dbReference type="InterPro" id="IPR036388">
    <property type="entry name" value="WH-like_DNA-bd_sf"/>
</dbReference>
<dbReference type="InterPro" id="IPR013325">
    <property type="entry name" value="RNA_pol_sigma_r2"/>
</dbReference>
<evidence type="ECO:0000256" key="4">
    <source>
        <dbReference type="ARBA" id="ARBA00023125"/>
    </source>
</evidence>
<protein>
    <recommendedName>
        <fullName evidence="6">RNA polymerase sigma factor</fullName>
    </recommendedName>
</protein>
<dbReference type="GO" id="GO:0006352">
    <property type="term" value="P:DNA-templated transcription initiation"/>
    <property type="evidence" value="ECO:0007669"/>
    <property type="project" value="InterPro"/>
</dbReference>
<dbReference type="PANTHER" id="PTHR43133:SF62">
    <property type="entry name" value="RNA POLYMERASE SIGMA FACTOR SIGZ"/>
    <property type="match status" value="1"/>
</dbReference>
<dbReference type="Proteomes" id="UP000244090">
    <property type="component" value="Unassembled WGS sequence"/>
</dbReference>
<dbReference type="CDD" id="cd06171">
    <property type="entry name" value="Sigma70_r4"/>
    <property type="match status" value="1"/>
</dbReference>